<evidence type="ECO:0000256" key="1">
    <source>
        <dbReference type="ARBA" id="ARBA00004442"/>
    </source>
</evidence>
<dbReference type="Pfam" id="PF06629">
    <property type="entry name" value="MipA"/>
    <property type="match status" value="1"/>
</dbReference>
<dbReference type="KEGG" id="yag:AABB28_04230"/>
<accession>A0AAN0MGX2</accession>
<organism evidence="6 7">
    <name type="scientific">Yoonia algicola</name>
    <dbReference type="NCBI Taxonomy" id="3137368"/>
    <lineage>
        <taxon>Bacteria</taxon>
        <taxon>Pseudomonadati</taxon>
        <taxon>Pseudomonadota</taxon>
        <taxon>Alphaproteobacteria</taxon>
        <taxon>Rhodobacterales</taxon>
        <taxon>Paracoccaceae</taxon>
        <taxon>Yoonia</taxon>
    </lineage>
</organism>
<reference evidence="6 7" key="1">
    <citation type="submission" date="2024-04" db="EMBL/GenBank/DDBJ databases">
        <title>Phylogenomic analyses of a clade within the roseobacter group suggest taxonomic reassignments of species of the genera Aestuariivita, Citreicella, Loktanella, Nautella, Pelagibaca, Ruegeria, Thalassobius, Thiobacimonas and Tropicibacter, and the proposal o.</title>
        <authorList>
            <person name="Jeon C.O."/>
        </authorList>
    </citation>
    <scope>NUCLEOTIDE SEQUENCE [LARGE SCALE GENOMIC DNA]</scope>
    <source>
        <strain evidence="6 7">G8-12</strain>
    </source>
</reference>
<evidence type="ECO:0000256" key="5">
    <source>
        <dbReference type="ARBA" id="ARBA00023237"/>
    </source>
</evidence>
<evidence type="ECO:0000313" key="6">
    <source>
        <dbReference type="EMBL" id="WZU64503.1"/>
    </source>
</evidence>
<comment type="similarity">
    <text evidence="2">Belongs to the MipA/OmpV family.</text>
</comment>
<sequence length="235" mass="24548">MVSAPSFLGSGETSVYALPNISVAIGDRLDVSLLDGVSYDVYKDDNLTAGAALTYDFGREDIPSDHALLLSSAPNSEIAGLGDIEETAEVGAYIEYIYGNMLATLEIRKGVDGGHDGIVGDVDVTYNAPVEIFGKQSVISFGPKASFSDDSYASTFFDVSAAQSAASGISEYDADGGLMSYGLHASAYVPLNQNVALVGFAAFDQLTGDVGDSSIVQERGSDEQVTAGLLINYTF</sequence>
<name>A0AAN0MGX2_9RHOB</name>
<evidence type="ECO:0000256" key="3">
    <source>
        <dbReference type="ARBA" id="ARBA00022729"/>
    </source>
</evidence>
<evidence type="ECO:0000256" key="2">
    <source>
        <dbReference type="ARBA" id="ARBA00005722"/>
    </source>
</evidence>
<protein>
    <submittedName>
        <fullName evidence="6">MipA/OmpV family protein</fullName>
    </submittedName>
</protein>
<dbReference type="GO" id="GO:0009279">
    <property type="term" value="C:cell outer membrane"/>
    <property type="evidence" value="ECO:0007669"/>
    <property type="project" value="UniProtKB-SubCell"/>
</dbReference>
<keyword evidence="5" id="KW-0998">Cell outer membrane</keyword>
<evidence type="ECO:0000256" key="4">
    <source>
        <dbReference type="ARBA" id="ARBA00023136"/>
    </source>
</evidence>
<comment type="subcellular location">
    <subcellularLocation>
        <location evidence="1">Cell outer membrane</location>
    </subcellularLocation>
</comment>
<proteinExistence type="inferred from homology"/>
<dbReference type="EMBL" id="CP151762">
    <property type="protein sequence ID" value="WZU64503.1"/>
    <property type="molecule type" value="Genomic_DNA"/>
</dbReference>
<dbReference type="PANTHER" id="PTHR38776">
    <property type="entry name" value="MLTA-INTERACTING PROTEIN-RELATED"/>
    <property type="match status" value="1"/>
</dbReference>
<keyword evidence="4" id="KW-0472">Membrane</keyword>
<dbReference type="Proteomes" id="UP001451782">
    <property type="component" value="Chromosome"/>
</dbReference>
<keyword evidence="3" id="KW-0732">Signal</keyword>
<dbReference type="InterPro" id="IPR010583">
    <property type="entry name" value="MipA"/>
</dbReference>
<evidence type="ECO:0000313" key="7">
    <source>
        <dbReference type="Proteomes" id="UP001451782"/>
    </source>
</evidence>
<dbReference type="RefSeq" id="WP_342070867.1">
    <property type="nucleotide sequence ID" value="NZ_CP151762.1"/>
</dbReference>
<keyword evidence="7" id="KW-1185">Reference proteome</keyword>
<gene>
    <name evidence="6" type="ORF">AABB28_04230</name>
</gene>
<dbReference type="AlphaFoldDB" id="A0AAN0MGX2"/>
<dbReference type="PANTHER" id="PTHR38776:SF1">
    <property type="entry name" value="MLTA-INTERACTING PROTEIN-RELATED"/>
    <property type="match status" value="1"/>
</dbReference>